<organism evidence="8 9">
    <name type="scientific">Sordaria brevicollis</name>
    <dbReference type="NCBI Taxonomy" id="83679"/>
    <lineage>
        <taxon>Eukaryota</taxon>
        <taxon>Fungi</taxon>
        <taxon>Dikarya</taxon>
        <taxon>Ascomycota</taxon>
        <taxon>Pezizomycotina</taxon>
        <taxon>Sordariomycetes</taxon>
        <taxon>Sordariomycetidae</taxon>
        <taxon>Sordariales</taxon>
        <taxon>Sordariaceae</taxon>
        <taxon>Sordaria</taxon>
    </lineage>
</organism>
<comment type="subcellular location">
    <subcellularLocation>
        <location evidence="1">Membrane</location>
    </subcellularLocation>
</comment>
<dbReference type="GO" id="GO:0000030">
    <property type="term" value="F:mannosyltransferase activity"/>
    <property type="evidence" value="ECO:0007669"/>
    <property type="project" value="TreeGrafter"/>
</dbReference>
<dbReference type="PANTHER" id="PTHR32385:SF20">
    <property type="entry name" value="MANNOSYL PHOSPHORYLINOSITOL CERAMIDE SYNTHASE CSH1-RELATED"/>
    <property type="match status" value="1"/>
</dbReference>
<dbReference type="GO" id="GO:0051999">
    <property type="term" value="P:mannosyl-inositol phosphorylceramide biosynthetic process"/>
    <property type="evidence" value="ECO:0007669"/>
    <property type="project" value="TreeGrafter"/>
</dbReference>
<reference evidence="8" key="1">
    <citation type="journal article" date="2023" name="Mol. Phylogenet. Evol.">
        <title>Genome-scale phylogeny and comparative genomics of the fungal order Sordariales.</title>
        <authorList>
            <person name="Hensen N."/>
            <person name="Bonometti L."/>
            <person name="Westerberg I."/>
            <person name="Brannstrom I.O."/>
            <person name="Guillou S."/>
            <person name="Cros-Aarteil S."/>
            <person name="Calhoun S."/>
            <person name="Haridas S."/>
            <person name="Kuo A."/>
            <person name="Mondo S."/>
            <person name="Pangilinan J."/>
            <person name="Riley R."/>
            <person name="LaButti K."/>
            <person name="Andreopoulos B."/>
            <person name="Lipzen A."/>
            <person name="Chen C."/>
            <person name="Yan M."/>
            <person name="Daum C."/>
            <person name="Ng V."/>
            <person name="Clum A."/>
            <person name="Steindorff A."/>
            <person name="Ohm R.A."/>
            <person name="Martin F."/>
            <person name="Silar P."/>
            <person name="Natvig D.O."/>
            <person name="Lalanne C."/>
            <person name="Gautier V."/>
            <person name="Ament-Velasquez S.L."/>
            <person name="Kruys A."/>
            <person name="Hutchinson M.I."/>
            <person name="Powell A.J."/>
            <person name="Barry K."/>
            <person name="Miller A.N."/>
            <person name="Grigoriev I.V."/>
            <person name="Debuchy R."/>
            <person name="Gladieux P."/>
            <person name="Hiltunen Thoren M."/>
            <person name="Johannesson H."/>
        </authorList>
    </citation>
    <scope>NUCLEOTIDE SEQUENCE</scope>
    <source>
        <strain evidence="8">FGSC 1904</strain>
    </source>
</reference>
<evidence type="ECO:0000256" key="3">
    <source>
        <dbReference type="ARBA" id="ARBA00022679"/>
    </source>
</evidence>
<evidence type="ECO:0000256" key="1">
    <source>
        <dbReference type="ARBA" id="ARBA00004370"/>
    </source>
</evidence>
<proteinExistence type="inferred from homology"/>
<dbReference type="Pfam" id="PF04488">
    <property type="entry name" value="Gly_transf_sug"/>
    <property type="match status" value="1"/>
</dbReference>
<comment type="similarity">
    <text evidence="2">Belongs to the glycosyltransferase 32 family.</text>
</comment>
<reference evidence="8" key="2">
    <citation type="submission" date="2023-07" db="EMBL/GenBank/DDBJ databases">
        <authorList>
            <consortium name="Lawrence Berkeley National Laboratory"/>
            <person name="Haridas S."/>
            <person name="Hensen N."/>
            <person name="Bonometti L."/>
            <person name="Westerberg I."/>
            <person name="Brannstrom I.O."/>
            <person name="Guillou S."/>
            <person name="Cros-Aarteil S."/>
            <person name="Calhoun S."/>
            <person name="Kuo A."/>
            <person name="Mondo S."/>
            <person name="Pangilinan J."/>
            <person name="Riley R."/>
            <person name="LaButti K."/>
            <person name="Andreopoulos B."/>
            <person name="Lipzen A."/>
            <person name="Chen C."/>
            <person name="Yanf M."/>
            <person name="Daum C."/>
            <person name="Ng V."/>
            <person name="Clum A."/>
            <person name="Steindorff A."/>
            <person name="Ohm R."/>
            <person name="Martin F."/>
            <person name="Silar P."/>
            <person name="Natvig D."/>
            <person name="Lalanne C."/>
            <person name="Gautier V."/>
            <person name="Ament-velasquez S.L."/>
            <person name="Kruys A."/>
            <person name="Hutchinson M.I."/>
            <person name="Powell A.J."/>
            <person name="Barry K."/>
            <person name="Miller A.N."/>
            <person name="Grigoriev I.V."/>
            <person name="Debuchy R."/>
            <person name="Gladieux P."/>
            <person name="Thoren M.H."/>
            <person name="Johannesson H."/>
        </authorList>
    </citation>
    <scope>NUCLEOTIDE SEQUENCE</scope>
    <source>
        <strain evidence="8">FGSC 1904</strain>
    </source>
</reference>
<keyword evidence="3" id="KW-0808">Transferase</keyword>
<dbReference type="EMBL" id="JAUTDP010000006">
    <property type="protein sequence ID" value="KAK3398899.1"/>
    <property type="molecule type" value="Genomic_DNA"/>
</dbReference>
<dbReference type="AlphaFoldDB" id="A0AAE0PFA9"/>
<evidence type="ECO:0000256" key="4">
    <source>
        <dbReference type="ARBA" id="ARBA00022692"/>
    </source>
</evidence>
<evidence type="ECO:0000256" key="2">
    <source>
        <dbReference type="ARBA" id="ARBA00009003"/>
    </source>
</evidence>
<sequence length="425" mass="47904">MFLLRHSKPPSDQDDVPFRYGQLEQRMIDTGSKKLSHSSSSIAITIACSGCTIFRPRLSIFGPVIGSLYTGTFDLNTTTSLPSEPQLDQDTTFDRPVYSTSTHPDARQAPNMPVVTARFLGLVALSAVILLSIPNIRTIIHILHHLTGSSEIPVEIPDSSYTTSKAKEQLIPKIIHQIHHSREHPSNETSPTTWDDMRQACNTTNADFEYKLWTTNSSHEFIKTHYKWFLEAYDSYEHHAQRVNTLRYFVMRHYGGIYVAPDYSCARGLEPLLFHPAWTLERGHGTTGARPNHPYWIMMTESLVSHGKDSQSPLLNITQPGGPEFEEAIWDKYQSTGLSTNKRDEDHVFQVKVGHQGGSFFTPTGGFRYHGPGCPASVKALLVCLLLFAILTVWLAHSWQARKTHQREYQKLLPAEDNLEGYGAV</sequence>
<accession>A0AAE0PFA9</accession>
<evidence type="ECO:0000313" key="8">
    <source>
        <dbReference type="EMBL" id="KAK3398899.1"/>
    </source>
</evidence>
<keyword evidence="6 7" id="KW-0472">Membrane</keyword>
<dbReference type="PANTHER" id="PTHR32385">
    <property type="entry name" value="MANNOSYL PHOSPHORYLINOSITOL CERAMIDE SYNTHASE"/>
    <property type="match status" value="1"/>
</dbReference>
<comment type="caution">
    <text evidence="8">The sequence shown here is derived from an EMBL/GenBank/DDBJ whole genome shotgun (WGS) entry which is preliminary data.</text>
</comment>
<dbReference type="Gene3D" id="3.90.550.20">
    <property type="match status" value="1"/>
</dbReference>
<evidence type="ECO:0000256" key="5">
    <source>
        <dbReference type="ARBA" id="ARBA00022989"/>
    </source>
</evidence>
<evidence type="ECO:0000256" key="6">
    <source>
        <dbReference type="ARBA" id="ARBA00023136"/>
    </source>
</evidence>
<dbReference type="InterPro" id="IPR029044">
    <property type="entry name" value="Nucleotide-diphossugar_trans"/>
</dbReference>
<name>A0AAE0PFA9_SORBR</name>
<keyword evidence="4 7" id="KW-0812">Transmembrane</keyword>
<evidence type="ECO:0000313" key="9">
    <source>
        <dbReference type="Proteomes" id="UP001281003"/>
    </source>
</evidence>
<dbReference type="Proteomes" id="UP001281003">
    <property type="component" value="Unassembled WGS sequence"/>
</dbReference>
<protein>
    <submittedName>
        <fullName evidence="8">Uncharacterized protein</fullName>
    </submittedName>
</protein>
<keyword evidence="5 7" id="KW-1133">Transmembrane helix</keyword>
<evidence type="ECO:0000256" key="7">
    <source>
        <dbReference type="SAM" id="Phobius"/>
    </source>
</evidence>
<dbReference type="InterPro" id="IPR051706">
    <property type="entry name" value="Glycosyltransferase_domain"/>
</dbReference>
<dbReference type="GO" id="GO:0016020">
    <property type="term" value="C:membrane"/>
    <property type="evidence" value="ECO:0007669"/>
    <property type="project" value="UniProtKB-SubCell"/>
</dbReference>
<feature type="transmembrane region" description="Helical" evidence="7">
    <location>
        <begin position="378"/>
        <end position="397"/>
    </location>
</feature>
<dbReference type="SUPFAM" id="SSF53448">
    <property type="entry name" value="Nucleotide-diphospho-sugar transferases"/>
    <property type="match status" value="1"/>
</dbReference>
<gene>
    <name evidence="8" type="ORF">B0T20DRAFT_220009</name>
</gene>
<dbReference type="InterPro" id="IPR007577">
    <property type="entry name" value="GlycoTrfase_DXD_sugar-bd_CS"/>
</dbReference>
<keyword evidence="9" id="KW-1185">Reference proteome</keyword>